<dbReference type="InterPro" id="IPR020568">
    <property type="entry name" value="Ribosomal_Su5_D2-typ_SF"/>
</dbReference>
<evidence type="ECO:0000259" key="2">
    <source>
        <dbReference type="Pfam" id="PF08714"/>
    </source>
</evidence>
<dbReference type="STRING" id="290340.AAur_0648"/>
<accession>A1R2J1</accession>
<dbReference type="AlphaFoldDB" id="A1R2J1"/>
<keyword evidence="4" id="KW-1185">Reference proteome</keyword>
<evidence type="ECO:0000256" key="1">
    <source>
        <dbReference type="ARBA" id="ARBA00023239"/>
    </source>
</evidence>
<dbReference type="GO" id="GO:0016051">
    <property type="term" value="P:carbohydrate biosynthetic process"/>
    <property type="evidence" value="ECO:0007669"/>
    <property type="project" value="InterPro"/>
</dbReference>
<sequence>MARIRRTDLKMTEQLQIGESFIGDGVNAAHVNTVLGHRSGPAGTAWATALASPSAGHVPFVAVLRPSLPVKPLTLFVTKAAPSNDQHGNLIWGAAQAGIAAGVADAVADGILTDEQADSHALIAAVWVNPNADDDDAVYRNNRESVRTALENGVKNLPSTAEVIEARNSPSNPFFTPRG</sequence>
<dbReference type="NCBIfam" id="TIGR03126">
    <property type="entry name" value="one_C_fae"/>
    <property type="match status" value="1"/>
</dbReference>
<evidence type="ECO:0000313" key="3">
    <source>
        <dbReference type="EMBL" id="ABM09357.1"/>
    </source>
</evidence>
<dbReference type="Proteomes" id="UP000000637">
    <property type="component" value="Chromosome"/>
</dbReference>
<proteinExistence type="predicted"/>
<dbReference type="InterPro" id="IPR014826">
    <property type="entry name" value="HCHO-activating_enzyme"/>
</dbReference>
<gene>
    <name evidence="3" type="ordered locus">AAur_0648</name>
</gene>
<organism evidence="3 4">
    <name type="scientific">Paenarthrobacter aurescens (strain TC1)</name>
    <dbReference type="NCBI Taxonomy" id="290340"/>
    <lineage>
        <taxon>Bacteria</taxon>
        <taxon>Bacillati</taxon>
        <taxon>Actinomycetota</taxon>
        <taxon>Actinomycetes</taxon>
        <taxon>Micrococcales</taxon>
        <taxon>Micrococcaceae</taxon>
        <taxon>Paenarthrobacter</taxon>
    </lineage>
</organism>
<reference evidence="3 4" key="1">
    <citation type="journal article" date="2006" name="PLoS Genet.">
        <title>Secrets of soil survival revealed by the genome sequence of Arthrobacter aurescens TC1.</title>
        <authorList>
            <person name="Mongodin E.F."/>
            <person name="Shapir N."/>
            <person name="Daugherty S.C."/>
            <person name="DeBoy R.T."/>
            <person name="Emerson J.B."/>
            <person name="Shvartzbeyn A."/>
            <person name="Radune D."/>
            <person name="Vamathevan J."/>
            <person name="Riggs F."/>
            <person name="Grinberg V."/>
            <person name="Khouri H."/>
            <person name="Wackett L.P."/>
            <person name="Nelson K.E."/>
            <person name="Sadowsky M.J."/>
        </authorList>
    </citation>
    <scope>NUCLEOTIDE SEQUENCE [LARGE SCALE GENOMIC DNA]</scope>
    <source>
        <strain evidence="3 4">TC1</strain>
    </source>
</reference>
<dbReference type="Pfam" id="PF08714">
    <property type="entry name" value="Fae"/>
    <property type="match status" value="1"/>
</dbReference>
<dbReference type="KEGG" id="aau:AAur_0648"/>
<dbReference type="GO" id="GO:0016840">
    <property type="term" value="F:carbon-nitrogen lyase activity"/>
    <property type="evidence" value="ECO:0007669"/>
    <property type="project" value="InterPro"/>
</dbReference>
<keyword evidence="1" id="KW-0456">Lyase</keyword>
<dbReference type="InterPro" id="IPR037075">
    <property type="entry name" value="HCHO-activating_enzyme_sf"/>
</dbReference>
<feature type="domain" description="Formaldehyde-activating enzyme" evidence="2">
    <location>
        <begin position="17"/>
        <end position="174"/>
    </location>
</feature>
<evidence type="ECO:0000313" key="4">
    <source>
        <dbReference type="Proteomes" id="UP000000637"/>
    </source>
</evidence>
<name>A1R2J1_PAEAT</name>
<protein>
    <submittedName>
        <fullName evidence="3">Formaldehyde-activating enzyme</fullName>
    </submittedName>
</protein>
<dbReference type="EMBL" id="CP000474">
    <property type="protein sequence ID" value="ABM09357.1"/>
    <property type="molecule type" value="Genomic_DNA"/>
</dbReference>
<dbReference type="SUPFAM" id="SSF54211">
    <property type="entry name" value="Ribosomal protein S5 domain 2-like"/>
    <property type="match status" value="1"/>
</dbReference>
<dbReference type="HOGENOM" id="CLU_105382_0_0_11"/>
<dbReference type="eggNOG" id="COG1795">
    <property type="taxonomic scope" value="Bacteria"/>
</dbReference>
<dbReference type="Gene3D" id="3.30.230.60">
    <property type="entry name" value="Formaldehyde-activating enzyme"/>
    <property type="match status" value="1"/>
</dbReference>